<keyword evidence="2" id="KW-0732">Signal</keyword>
<feature type="compositionally biased region" description="Polar residues" evidence="1">
    <location>
        <begin position="147"/>
        <end position="156"/>
    </location>
</feature>
<organism evidence="3">
    <name type="scientific">Alexandrium andersonii</name>
    <dbReference type="NCBI Taxonomy" id="327968"/>
    <lineage>
        <taxon>Eukaryota</taxon>
        <taxon>Sar</taxon>
        <taxon>Alveolata</taxon>
        <taxon>Dinophyceae</taxon>
        <taxon>Gonyaulacales</taxon>
        <taxon>Pyrocystaceae</taxon>
        <taxon>Alexandrium</taxon>
    </lineage>
</organism>
<evidence type="ECO:0000256" key="1">
    <source>
        <dbReference type="SAM" id="MobiDB-lite"/>
    </source>
</evidence>
<feature type="region of interest" description="Disordered" evidence="1">
    <location>
        <begin position="130"/>
        <end position="156"/>
    </location>
</feature>
<protein>
    <recommendedName>
        <fullName evidence="4">Cathepsin propeptide inhibitor domain-containing protein</fullName>
    </recommendedName>
</protein>
<evidence type="ECO:0008006" key="4">
    <source>
        <dbReference type="Google" id="ProtNLM"/>
    </source>
</evidence>
<dbReference type="AlphaFoldDB" id="A0A7S2HHB5"/>
<feature type="signal peptide" evidence="2">
    <location>
        <begin position="1"/>
        <end position="21"/>
    </location>
</feature>
<sequence length="156" mass="16690">MAARRPMILGRLALLAGLAVAVRLLDLGATGFVAPPAGQSAQQSVAAARMSRRAGLASGLLSLTLIPGAEDAALAKSKKPLGSDDYGDDFSNLDGLLKKDWNQAVYETRCKTWDEGERRAFCVTKEMNEANRKKAAERGEKYEDQKGTLSKGSYGV</sequence>
<proteinExistence type="predicted"/>
<name>A0A7S2HHB5_9DINO</name>
<evidence type="ECO:0000313" key="3">
    <source>
        <dbReference type="EMBL" id="CAD9490310.1"/>
    </source>
</evidence>
<feature type="chain" id="PRO_5030599131" description="Cathepsin propeptide inhibitor domain-containing protein" evidence="2">
    <location>
        <begin position="22"/>
        <end position="156"/>
    </location>
</feature>
<accession>A0A7S2HHB5</accession>
<feature type="compositionally biased region" description="Basic and acidic residues" evidence="1">
    <location>
        <begin position="130"/>
        <end position="146"/>
    </location>
</feature>
<gene>
    <name evidence="3" type="ORF">AAND1436_LOCUS34966</name>
</gene>
<reference evidence="3" key="1">
    <citation type="submission" date="2021-01" db="EMBL/GenBank/DDBJ databases">
        <authorList>
            <person name="Corre E."/>
            <person name="Pelletier E."/>
            <person name="Niang G."/>
            <person name="Scheremetjew M."/>
            <person name="Finn R."/>
            <person name="Kale V."/>
            <person name="Holt S."/>
            <person name="Cochrane G."/>
            <person name="Meng A."/>
            <person name="Brown T."/>
            <person name="Cohen L."/>
        </authorList>
    </citation>
    <scope>NUCLEOTIDE SEQUENCE</scope>
    <source>
        <strain evidence="3">CCMP2222</strain>
    </source>
</reference>
<evidence type="ECO:0000256" key="2">
    <source>
        <dbReference type="SAM" id="SignalP"/>
    </source>
</evidence>
<dbReference type="EMBL" id="HBGQ01072860">
    <property type="protein sequence ID" value="CAD9490310.1"/>
    <property type="molecule type" value="Transcribed_RNA"/>
</dbReference>